<dbReference type="InterPro" id="IPR008920">
    <property type="entry name" value="TF_FadR/GntR_C"/>
</dbReference>
<keyword evidence="2" id="KW-0238">DNA-binding</keyword>
<dbReference type="InterPro" id="IPR011711">
    <property type="entry name" value="GntR_C"/>
</dbReference>
<name>A0A510HM52_9ACTN</name>
<dbReference type="RefSeq" id="WP_143528843.1">
    <property type="nucleotide sequence ID" value="NZ_AP019791.1"/>
</dbReference>
<dbReference type="InterPro" id="IPR036388">
    <property type="entry name" value="WH-like_DNA-bd_sf"/>
</dbReference>
<dbReference type="InterPro" id="IPR036390">
    <property type="entry name" value="WH_DNA-bd_sf"/>
</dbReference>
<organism evidence="5 6">
    <name type="scientific">Rubrobacter xylanophilus</name>
    <dbReference type="NCBI Taxonomy" id="49319"/>
    <lineage>
        <taxon>Bacteria</taxon>
        <taxon>Bacillati</taxon>
        <taxon>Actinomycetota</taxon>
        <taxon>Rubrobacteria</taxon>
        <taxon>Rubrobacterales</taxon>
        <taxon>Rubrobacteraceae</taxon>
        <taxon>Rubrobacter</taxon>
    </lineage>
</organism>
<dbReference type="Gene3D" id="1.10.10.10">
    <property type="entry name" value="Winged helix-like DNA-binding domain superfamily/Winged helix DNA-binding domain"/>
    <property type="match status" value="1"/>
</dbReference>
<feature type="domain" description="HTH gntR-type" evidence="4">
    <location>
        <begin position="6"/>
        <end position="73"/>
    </location>
</feature>
<dbReference type="SMART" id="SM00345">
    <property type="entry name" value="HTH_GNTR"/>
    <property type="match status" value="1"/>
</dbReference>
<evidence type="ECO:0000256" key="1">
    <source>
        <dbReference type="ARBA" id="ARBA00023015"/>
    </source>
</evidence>
<keyword evidence="1" id="KW-0805">Transcription regulation</keyword>
<dbReference type="CDD" id="cd07377">
    <property type="entry name" value="WHTH_GntR"/>
    <property type="match status" value="1"/>
</dbReference>
<dbReference type="SUPFAM" id="SSF48008">
    <property type="entry name" value="GntR ligand-binding domain-like"/>
    <property type="match status" value="1"/>
</dbReference>
<evidence type="ECO:0000259" key="4">
    <source>
        <dbReference type="PROSITE" id="PS50949"/>
    </source>
</evidence>
<dbReference type="Proteomes" id="UP000318065">
    <property type="component" value="Chromosome"/>
</dbReference>
<dbReference type="Pfam" id="PF07729">
    <property type="entry name" value="FCD"/>
    <property type="match status" value="1"/>
</dbReference>
<dbReference type="PANTHER" id="PTHR43537:SF24">
    <property type="entry name" value="GLUCONATE OPERON TRANSCRIPTIONAL REPRESSOR"/>
    <property type="match status" value="1"/>
</dbReference>
<evidence type="ECO:0000313" key="5">
    <source>
        <dbReference type="EMBL" id="BBL80888.1"/>
    </source>
</evidence>
<gene>
    <name evidence="5" type="ORF">RxyAA322_27420</name>
</gene>
<dbReference type="AlphaFoldDB" id="A0A510HM52"/>
<accession>A0A510HM52</accession>
<dbReference type="Pfam" id="PF00392">
    <property type="entry name" value="GntR"/>
    <property type="match status" value="1"/>
</dbReference>
<dbReference type="EMBL" id="AP019791">
    <property type="protein sequence ID" value="BBL80888.1"/>
    <property type="molecule type" value="Genomic_DNA"/>
</dbReference>
<dbReference type="GO" id="GO:0003700">
    <property type="term" value="F:DNA-binding transcription factor activity"/>
    <property type="evidence" value="ECO:0007669"/>
    <property type="project" value="InterPro"/>
</dbReference>
<dbReference type="PROSITE" id="PS50949">
    <property type="entry name" value="HTH_GNTR"/>
    <property type="match status" value="1"/>
</dbReference>
<proteinExistence type="predicted"/>
<sequence length="213" mass="24212">MSLTRTVLREQIRELLLERIIKGELRPGDRIVELQIAQELGTSQAPVREALRELHALGFVEHEPYRGTRVRRVTEEELAEIYPVRAALEELAAQEAARRLGGNVEGLEEEFEAMREAADRESLHDLAVHDTAFHRRIVEAAGNRVLLDTWKTLRVEARVVVTALKTDVDLHELVELHRPLLEAIREGAPEKAGAALRQHFETLRTMMKRGESA</sequence>
<dbReference type="OrthoDB" id="5182935at2"/>
<keyword evidence="3" id="KW-0804">Transcription</keyword>
<evidence type="ECO:0000256" key="2">
    <source>
        <dbReference type="ARBA" id="ARBA00023125"/>
    </source>
</evidence>
<dbReference type="InterPro" id="IPR000524">
    <property type="entry name" value="Tscrpt_reg_HTH_GntR"/>
</dbReference>
<evidence type="ECO:0000313" key="6">
    <source>
        <dbReference type="Proteomes" id="UP000318065"/>
    </source>
</evidence>
<dbReference type="GO" id="GO:0003677">
    <property type="term" value="F:DNA binding"/>
    <property type="evidence" value="ECO:0007669"/>
    <property type="project" value="UniProtKB-KW"/>
</dbReference>
<reference evidence="5" key="1">
    <citation type="journal article" date="2019" name="Microbiol. Resour. Announc.">
        <title>Complete Genome Sequence of Rubrobacter xylanophilus Strain AA3-22, Isolated from Arima Onsen in Japan.</title>
        <authorList>
            <person name="Tomariguchi N."/>
            <person name="Miyazaki K."/>
        </authorList>
    </citation>
    <scope>NUCLEOTIDE SEQUENCE [LARGE SCALE GENOMIC DNA]</scope>
    <source>
        <strain evidence="5">AA3-22</strain>
    </source>
</reference>
<dbReference type="PANTHER" id="PTHR43537">
    <property type="entry name" value="TRANSCRIPTIONAL REGULATOR, GNTR FAMILY"/>
    <property type="match status" value="1"/>
</dbReference>
<keyword evidence="6" id="KW-1185">Reference proteome</keyword>
<evidence type="ECO:0000256" key="3">
    <source>
        <dbReference type="ARBA" id="ARBA00023163"/>
    </source>
</evidence>
<dbReference type="SMART" id="SM00895">
    <property type="entry name" value="FCD"/>
    <property type="match status" value="1"/>
</dbReference>
<dbReference type="Gene3D" id="1.20.120.530">
    <property type="entry name" value="GntR ligand-binding domain-like"/>
    <property type="match status" value="1"/>
</dbReference>
<protein>
    <submittedName>
        <fullName evidence="5">GntR family transcriptional regulator</fullName>
    </submittedName>
</protein>
<dbReference type="SUPFAM" id="SSF46785">
    <property type="entry name" value="Winged helix' DNA-binding domain"/>
    <property type="match status" value="1"/>
</dbReference>